<dbReference type="EMBL" id="LPVJ01000030">
    <property type="protein sequence ID" value="KUO96013.1"/>
    <property type="molecule type" value="Genomic_DNA"/>
</dbReference>
<evidence type="ECO:0000256" key="1">
    <source>
        <dbReference type="SAM" id="MobiDB-lite"/>
    </source>
</evidence>
<keyword evidence="5" id="KW-1185">Reference proteome</keyword>
<feature type="region of interest" description="Disordered" evidence="1">
    <location>
        <begin position="685"/>
        <end position="708"/>
    </location>
</feature>
<sequence length="729" mass="80281">MAGEKVRDLLIACLTWLFAAALLAPMENVGYMGDIYPMIVFVAYLTISPLFLRARYRAILTPLLIMVVIKVEYYGALPWYAIGLFFARLASDVALGVHGLFHHDVLQINAGVRTIAFFGVILFGARLLMDAAERPAWLLPTTLAGEGVLIALAARAGVHDGVAMATLFLSALAMLGIRSVWRHLPVVDGSVSLRRRLLHSPFLSLAGLLAVLATLSIWTPKGVARDFHVHAWWHSLFARRVETAAPAAPYGANDAHLGGNFNGSTAVMFRVIAKESSYYPIESFSTYTGAGWVRGAMTAAASGVSTHVPRTRMTQQVWVESGTYPAVLGANRIISATMRGGARARFVPAIDAWTFGSPLHAGEHYTVVSTLEHVNPRSLASVTDGNLVYAFRQALQLPANFPQRDILLAHQITVHAVTPYAKLQAIIAYLQSHESYQTQGIPVPRPGQDFVDQFLFETHRGYCDQFSTAAAILARVVGIPTRWVKGYISVPADPTYHGAQNEYILRGTDAHSWFEAWFAGYGFVPFEATPSAALAEITQEKMPSSSSVIASQRPNVTPPVQHAIKQAVEKKKQQNSQSAASVPLAKGFLVLFALLIIFAGIIRFARRRSSRRSLRSLFQSEAVSAGDFGIQANRLLRALERRIVYPRASHETLREWGLRQTDDLDQKELMEAIAYVERVRYGPEGRSEGGAPLDDPFEKGQLQPRVKRDGRSHITRAVVGFLRFIKQSR</sequence>
<organism evidence="4 5">
    <name type="scientific">Ferroacidibacillus organovorans</name>
    <dbReference type="NCBI Taxonomy" id="1765683"/>
    <lineage>
        <taxon>Bacteria</taxon>
        <taxon>Bacillati</taxon>
        <taxon>Bacillota</taxon>
        <taxon>Bacilli</taxon>
        <taxon>Bacillales</taxon>
        <taxon>Alicyclobacillaceae</taxon>
        <taxon>Ferroacidibacillus</taxon>
    </lineage>
</organism>
<dbReference type="AlphaFoldDB" id="A0A101XR57"/>
<accession>A0A101XR57</accession>
<dbReference type="RefSeq" id="WP_067715428.1">
    <property type="nucleotide sequence ID" value="NZ_LPVJ01000030.1"/>
</dbReference>
<dbReference type="Proteomes" id="UP000053557">
    <property type="component" value="Unassembled WGS sequence"/>
</dbReference>
<gene>
    <name evidence="4" type="ORF">ATW55_02745</name>
</gene>
<proteinExistence type="predicted"/>
<dbReference type="Pfam" id="PF01841">
    <property type="entry name" value="Transglut_core"/>
    <property type="match status" value="1"/>
</dbReference>
<feature type="domain" description="Transglutaminase-like" evidence="3">
    <location>
        <begin position="455"/>
        <end position="530"/>
    </location>
</feature>
<dbReference type="InterPro" id="IPR052901">
    <property type="entry name" value="Bact_TGase-like"/>
</dbReference>
<feature type="transmembrane region" description="Helical" evidence="2">
    <location>
        <begin position="202"/>
        <end position="219"/>
    </location>
</feature>
<dbReference type="Gene3D" id="3.10.620.30">
    <property type="match status" value="1"/>
</dbReference>
<dbReference type="PANTHER" id="PTHR42736">
    <property type="entry name" value="PROTEIN-GLUTAMINE GAMMA-GLUTAMYLTRANSFERASE"/>
    <property type="match status" value="1"/>
</dbReference>
<dbReference type="SMART" id="SM00460">
    <property type="entry name" value="TGc"/>
    <property type="match status" value="1"/>
</dbReference>
<keyword evidence="2" id="KW-0472">Membrane</keyword>
<comment type="caution">
    <text evidence="4">The sequence shown here is derived from an EMBL/GenBank/DDBJ whole genome shotgun (WGS) entry which is preliminary data.</text>
</comment>
<dbReference type="PANTHER" id="PTHR42736:SF1">
    <property type="entry name" value="PROTEIN-GLUTAMINE GAMMA-GLUTAMYLTRANSFERASE"/>
    <property type="match status" value="1"/>
</dbReference>
<protein>
    <recommendedName>
        <fullName evidence="3">Transglutaminase-like domain-containing protein</fullName>
    </recommendedName>
</protein>
<dbReference type="SUPFAM" id="SSF54001">
    <property type="entry name" value="Cysteine proteinases"/>
    <property type="match status" value="1"/>
</dbReference>
<feature type="transmembrane region" description="Helical" evidence="2">
    <location>
        <begin position="584"/>
        <end position="605"/>
    </location>
</feature>
<evidence type="ECO:0000259" key="3">
    <source>
        <dbReference type="SMART" id="SM00460"/>
    </source>
</evidence>
<dbReference type="OrthoDB" id="9804872at2"/>
<feature type="transmembrane region" description="Helical" evidence="2">
    <location>
        <begin position="35"/>
        <end position="52"/>
    </location>
</feature>
<feature type="transmembrane region" description="Helical" evidence="2">
    <location>
        <begin position="136"/>
        <end position="156"/>
    </location>
</feature>
<name>A0A101XR57_9BACL</name>
<evidence type="ECO:0000313" key="4">
    <source>
        <dbReference type="EMBL" id="KUO96013.1"/>
    </source>
</evidence>
<keyword evidence="2" id="KW-0812">Transmembrane</keyword>
<evidence type="ECO:0000256" key="2">
    <source>
        <dbReference type="SAM" id="Phobius"/>
    </source>
</evidence>
<keyword evidence="2" id="KW-1133">Transmembrane helix</keyword>
<dbReference type="InterPro" id="IPR038765">
    <property type="entry name" value="Papain-like_cys_pep_sf"/>
</dbReference>
<reference evidence="4 5" key="1">
    <citation type="submission" date="2015-12" db="EMBL/GenBank/DDBJ databases">
        <title>Draft genome sequence of Acidibacillus ferrooxidans ITV001, isolated from a chalcopyrite acid mine drainage site in Brazil.</title>
        <authorList>
            <person name="Dall'Agnol H."/>
            <person name="Nancucheo I."/>
            <person name="Johnson B."/>
            <person name="Oliveira R."/>
            <person name="Leite L."/>
            <person name="Pylro V."/>
            <person name="Nunes G.L."/>
            <person name="Tzotzos G."/>
            <person name="Fernandes G.R."/>
            <person name="Dutra J."/>
            <person name="Orellana S.C."/>
            <person name="Oliveira G."/>
        </authorList>
    </citation>
    <scope>NUCLEOTIDE SEQUENCE [LARGE SCALE GENOMIC DNA]</scope>
    <source>
        <strain evidence="5">ITV01</strain>
    </source>
</reference>
<dbReference type="InterPro" id="IPR002931">
    <property type="entry name" value="Transglutaminase-like"/>
</dbReference>
<feature type="transmembrane region" description="Helical" evidence="2">
    <location>
        <begin position="162"/>
        <end position="181"/>
    </location>
</feature>
<feature type="transmembrane region" description="Helical" evidence="2">
    <location>
        <begin position="73"/>
        <end position="90"/>
    </location>
</feature>
<evidence type="ECO:0000313" key="5">
    <source>
        <dbReference type="Proteomes" id="UP000053557"/>
    </source>
</evidence>
<feature type="transmembrane region" description="Helical" evidence="2">
    <location>
        <begin position="110"/>
        <end position="129"/>
    </location>
</feature>